<dbReference type="EMBL" id="JAVDVW010000001">
    <property type="protein sequence ID" value="MDR7098445.1"/>
    <property type="molecule type" value="Genomic_DNA"/>
</dbReference>
<evidence type="ECO:0000256" key="1">
    <source>
        <dbReference type="SAM" id="MobiDB-lite"/>
    </source>
</evidence>
<gene>
    <name evidence="2" type="ORF">J2X04_000792</name>
</gene>
<proteinExistence type="predicted"/>
<sequence>MPTQSNQTRNHSGGRGFAGMDQEQQRRIAQKGGEAVSRDRQHMSEIGRKGGEASGNRHGATRERRGET</sequence>
<protein>
    <submittedName>
        <fullName evidence="2">General stress protein YciG</fullName>
    </submittedName>
</protein>
<evidence type="ECO:0000313" key="3">
    <source>
        <dbReference type="Proteomes" id="UP001267878"/>
    </source>
</evidence>
<dbReference type="Proteomes" id="UP001267878">
    <property type="component" value="Unassembled WGS sequence"/>
</dbReference>
<keyword evidence="3" id="KW-1185">Reference proteome</keyword>
<reference evidence="2 3" key="1">
    <citation type="submission" date="2023-07" db="EMBL/GenBank/DDBJ databases">
        <title>Sorghum-associated microbial communities from plants grown in Nebraska, USA.</title>
        <authorList>
            <person name="Schachtman D."/>
        </authorList>
    </citation>
    <scope>NUCLEOTIDE SEQUENCE [LARGE SCALE GENOMIC DNA]</scope>
    <source>
        <strain evidence="2 3">BE187</strain>
    </source>
</reference>
<organism evidence="2 3">
    <name type="scientific">Agrilutibacter niabensis</name>
    <dbReference type="NCBI Taxonomy" id="380628"/>
    <lineage>
        <taxon>Bacteria</taxon>
        <taxon>Pseudomonadati</taxon>
        <taxon>Pseudomonadota</taxon>
        <taxon>Gammaproteobacteria</taxon>
        <taxon>Lysobacterales</taxon>
        <taxon>Lysobacteraceae</taxon>
        <taxon>Agrilutibacter</taxon>
    </lineage>
</organism>
<feature type="compositionally biased region" description="Polar residues" evidence="1">
    <location>
        <begin position="1"/>
        <end position="11"/>
    </location>
</feature>
<evidence type="ECO:0000313" key="2">
    <source>
        <dbReference type="EMBL" id="MDR7098445.1"/>
    </source>
</evidence>
<dbReference type="RefSeq" id="WP_310052370.1">
    <property type="nucleotide sequence ID" value="NZ_JAVDVW010000001.1"/>
</dbReference>
<dbReference type="InterPro" id="IPR019626">
    <property type="entry name" value="Stress-induced_KGG_rpt"/>
</dbReference>
<accession>A0ABU1VM92</accession>
<dbReference type="Pfam" id="PF10685">
    <property type="entry name" value="KGG"/>
    <property type="match status" value="1"/>
</dbReference>
<feature type="compositionally biased region" description="Basic and acidic residues" evidence="1">
    <location>
        <begin position="36"/>
        <end position="51"/>
    </location>
</feature>
<feature type="region of interest" description="Disordered" evidence="1">
    <location>
        <begin position="1"/>
        <end position="68"/>
    </location>
</feature>
<name>A0ABU1VM92_9GAMM</name>
<comment type="caution">
    <text evidence="2">The sequence shown here is derived from an EMBL/GenBank/DDBJ whole genome shotgun (WGS) entry which is preliminary data.</text>
</comment>